<dbReference type="OrthoDB" id="431378at2759"/>
<dbReference type="OMA" id="WQLMRKN"/>
<dbReference type="KEGG" id="tva:4772068"/>
<evidence type="ECO:0000313" key="8">
    <source>
        <dbReference type="Proteomes" id="UP000001542"/>
    </source>
</evidence>
<dbReference type="PROSITE" id="PS50222">
    <property type="entry name" value="EF_HAND_2"/>
    <property type="match status" value="1"/>
</dbReference>
<dbReference type="InterPro" id="IPR018247">
    <property type="entry name" value="EF_Hand_1_Ca_BS"/>
</dbReference>
<dbReference type="VEuPathDB" id="TrichDB:TVAG_351310"/>
<dbReference type="InterPro" id="IPR002048">
    <property type="entry name" value="EF_hand_dom"/>
</dbReference>
<dbReference type="RefSeq" id="XP_001326306.1">
    <property type="nucleotide sequence ID" value="XM_001326271.1"/>
</dbReference>
<dbReference type="SMR" id="A2DZL5"/>
<keyword evidence="4" id="KW-0009">Actin-binding</keyword>
<evidence type="ECO:0000256" key="2">
    <source>
        <dbReference type="ARBA" id="ARBA00022737"/>
    </source>
</evidence>
<dbReference type="InterPro" id="IPR001589">
    <property type="entry name" value="Actinin_actin-bd_CS"/>
</dbReference>
<keyword evidence="2" id="KW-0677">Repeat</keyword>
<dbReference type="SMART" id="SM00033">
    <property type="entry name" value="CH"/>
    <property type="match status" value="4"/>
</dbReference>
<dbReference type="GO" id="GO:0051015">
    <property type="term" value="F:actin filament binding"/>
    <property type="evidence" value="ECO:0000318"/>
    <property type="project" value="GO_Central"/>
</dbReference>
<dbReference type="PANTHER" id="PTHR19961">
    <property type="entry name" value="FIMBRIN/PLASTIN"/>
    <property type="match status" value="1"/>
</dbReference>
<dbReference type="GO" id="GO:0051639">
    <property type="term" value="P:actin filament network formation"/>
    <property type="evidence" value="ECO:0000318"/>
    <property type="project" value="GO_Central"/>
</dbReference>
<dbReference type="FunFam" id="1.10.418.10:FF:000042">
    <property type="entry name" value="Fimbrin, putative"/>
    <property type="match status" value="1"/>
</dbReference>
<proteinExistence type="predicted"/>
<gene>
    <name evidence="7" type="ORF">TVAG_351310</name>
</gene>
<organism evidence="7 8">
    <name type="scientific">Trichomonas vaginalis (strain ATCC PRA-98 / G3)</name>
    <dbReference type="NCBI Taxonomy" id="412133"/>
    <lineage>
        <taxon>Eukaryota</taxon>
        <taxon>Metamonada</taxon>
        <taxon>Parabasalia</taxon>
        <taxon>Trichomonadida</taxon>
        <taxon>Trichomonadidae</taxon>
        <taxon>Trichomonas</taxon>
    </lineage>
</organism>
<dbReference type="InterPro" id="IPR001715">
    <property type="entry name" value="CH_dom"/>
</dbReference>
<feature type="domain" description="EF-hand" evidence="6">
    <location>
        <begin position="52"/>
        <end position="87"/>
    </location>
</feature>
<reference evidence="7" key="1">
    <citation type="submission" date="2006-10" db="EMBL/GenBank/DDBJ databases">
        <authorList>
            <person name="Amadeo P."/>
            <person name="Zhao Q."/>
            <person name="Wortman J."/>
            <person name="Fraser-Liggett C."/>
            <person name="Carlton J."/>
        </authorList>
    </citation>
    <scope>NUCLEOTIDE SEQUENCE</scope>
    <source>
        <strain evidence="7">G3</strain>
    </source>
</reference>
<evidence type="ECO:0000259" key="6">
    <source>
        <dbReference type="PROSITE" id="PS50222"/>
    </source>
</evidence>
<dbReference type="VEuPathDB" id="TrichDB:TVAGG3_0260780"/>
<dbReference type="STRING" id="5722.A2DZL5"/>
<dbReference type="GO" id="GO:0051017">
    <property type="term" value="P:actin filament bundle assembly"/>
    <property type="evidence" value="ECO:0000318"/>
    <property type="project" value="GO_Central"/>
</dbReference>
<dbReference type="CDD" id="cd21301">
    <property type="entry name" value="CH_PLS_rpt4"/>
    <property type="match status" value="1"/>
</dbReference>
<evidence type="ECO:0000256" key="3">
    <source>
        <dbReference type="ARBA" id="ARBA00022837"/>
    </source>
</evidence>
<sequence>MAVNAADYFISFPKLSQSEVTAAADHFNALQDNGKINENAIIRLFGELGQTISVAQAKKDIADYDADGDGTLNFSEFLTIFSDEKEGKTSDFSEGLKKHAAMIKVTGKGGAQRSYAQEEVTGFVNHINSCLADDEDLQQILPINPENDDLFKKLGDGLLLCKMVNLAQADTIDERVIVKGKKLNTYSAAQNIDLALNSAKSIGISTINIGNTDIRDGTVHLVLGLTWQIVRMSLLKTVNLTNHPELFRLLKPGETLADLLKLSPEQILLRWLNYHLENAGSKRTANNFTTDLSDSEIMTIVLNKVAPECCTMKPMNEDDPMQRAELMLQEAAKIDCRKFVGPREIVKGNQRLNLAFVATVFNTRPGLEALSEKELAALDEALFAAGGTRLERQYCLWMNSCGVDPFVYNLYDGIADGLVLLQMFDRIEPGSVDWKKANKTKLNKYKSVENCNYCIEIGKNLGLSLVGISGADINDGNQKLCMALLWQMMRYDYLKVFKKLGGGARIKDEQIVKWANDKLEGKCHIDSFKDVTIKTSRPILHLIDLLKPDKVDWSIVMDSEEDADLLKNARYVLSMVRMFGGTVYALPEDILEVNPQMVMTVYASLMAMDQ</sequence>
<dbReference type="Proteomes" id="UP000001542">
    <property type="component" value="Unassembled WGS sequence"/>
</dbReference>
<evidence type="ECO:0000259" key="5">
    <source>
        <dbReference type="PROSITE" id="PS50021"/>
    </source>
</evidence>
<dbReference type="FunCoup" id="A2DZL5">
    <property type="interactions" value="216"/>
</dbReference>
<evidence type="ECO:0000313" key="7">
    <source>
        <dbReference type="EMBL" id="EAY14083.1"/>
    </source>
</evidence>
<dbReference type="AlphaFoldDB" id="A2DZL5"/>
<dbReference type="PANTHER" id="PTHR19961:SF18">
    <property type="entry name" value="FI19014P1"/>
    <property type="match status" value="1"/>
</dbReference>
<feature type="domain" description="Calponin-homology (CH)" evidence="5">
    <location>
        <begin position="505"/>
        <end position="610"/>
    </location>
</feature>
<dbReference type="InterPro" id="IPR011992">
    <property type="entry name" value="EF-hand-dom_pair"/>
</dbReference>
<keyword evidence="8" id="KW-1185">Reference proteome</keyword>
<dbReference type="SUPFAM" id="SSF47473">
    <property type="entry name" value="EF-hand"/>
    <property type="match status" value="1"/>
</dbReference>
<dbReference type="CDD" id="cd00051">
    <property type="entry name" value="EFh"/>
    <property type="match status" value="1"/>
</dbReference>
<keyword evidence="3" id="KW-0106">Calcium</keyword>
<dbReference type="eggNOG" id="KOG0046">
    <property type="taxonomic scope" value="Eukaryota"/>
</dbReference>
<dbReference type="Gene3D" id="1.10.238.10">
    <property type="entry name" value="EF-hand"/>
    <property type="match status" value="1"/>
</dbReference>
<feature type="domain" description="Calponin-homology (CH)" evidence="5">
    <location>
        <begin position="117"/>
        <end position="234"/>
    </location>
</feature>
<keyword evidence="1" id="KW-0479">Metal-binding</keyword>
<evidence type="ECO:0000256" key="4">
    <source>
        <dbReference type="ARBA" id="ARBA00023203"/>
    </source>
</evidence>
<dbReference type="InterPro" id="IPR036872">
    <property type="entry name" value="CH_dom_sf"/>
</dbReference>
<dbReference type="PROSITE" id="PS00020">
    <property type="entry name" value="ACTININ_2"/>
    <property type="match status" value="1"/>
</dbReference>
<dbReference type="CDD" id="cd21219">
    <property type="entry name" value="CH_PLS_FIM_rpt3"/>
    <property type="match status" value="1"/>
</dbReference>
<dbReference type="FunFam" id="1.10.418.10:FF:000027">
    <property type="entry name" value="Probable fimbrin"/>
    <property type="match status" value="1"/>
</dbReference>
<reference evidence="7" key="2">
    <citation type="journal article" date="2007" name="Science">
        <title>Draft genome sequence of the sexually transmitted pathogen Trichomonas vaginalis.</title>
        <authorList>
            <person name="Carlton J.M."/>
            <person name="Hirt R.P."/>
            <person name="Silva J.C."/>
            <person name="Delcher A.L."/>
            <person name="Schatz M."/>
            <person name="Zhao Q."/>
            <person name="Wortman J.R."/>
            <person name="Bidwell S.L."/>
            <person name="Alsmark U.C.M."/>
            <person name="Besteiro S."/>
            <person name="Sicheritz-Ponten T."/>
            <person name="Noel C.J."/>
            <person name="Dacks J.B."/>
            <person name="Foster P.G."/>
            <person name="Simillion C."/>
            <person name="Van de Peer Y."/>
            <person name="Miranda-Saavedra D."/>
            <person name="Barton G.J."/>
            <person name="Westrop G.D."/>
            <person name="Mueller S."/>
            <person name="Dessi D."/>
            <person name="Fiori P.L."/>
            <person name="Ren Q."/>
            <person name="Paulsen I."/>
            <person name="Zhang H."/>
            <person name="Bastida-Corcuera F.D."/>
            <person name="Simoes-Barbosa A."/>
            <person name="Brown M.T."/>
            <person name="Hayes R.D."/>
            <person name="Mukherjee M."/>
            <person name="Okumura C.Y."/>
            <person name="Schneider R."/>
            <person name="Smith A.J."/>
            <person name="Vanacova S."/>
            <person name="Villalvazo M."/>
            <person name="Haas B.J."/>
            <person name="Pertea M."/>
            <person name="Feldblyum T.V."/>
            <person name="Utterback T.R."/>
            <person name="Shu C.L."/>
            <person name="Osoegawa K."/>
            <person name="de Jong P.J."/>
            <person name="Hrdy I."/>
            <person name="Horvathova L."/>
            <person name="Zubacova Z."/>
            <person name="Dolezal P."/>
            <person name="Malik S.B."/>
            <person name="Logsdon J.M. Jr."/>
            <person name="Henze K."/>
            <person name="Gupta A."/>
            <person name="Wang C.C."/>
            <person name="Dunne R.L."/>
            <person name="Upcroft J.A."/>
            <person name="Upcroft P."/>
            <person name="White O."/>
            <person name="Salzberg S.L."/>
            <person name="Tang P."/>
            <person name="Chiu C.-H."/>
            <person name="Lee Y.-S."/>
            <person name="Embley T.M."/>
            <person name="Coombs G.H."/>
            <person name="Mottram J.C."/>
            <person name="Tachezy J."/>
            <person name="Fraser-Liggett C.M."/>
            <person name="Johnson P.J."/>
        </authorList>
    </citation>
    <scope>NUCLEOTIDE SEQUENCE [LARGE SCALE GENOMIC DNA]</scope>
    <source>
        <strain evidence="7">G3</strain>
    </source>
</reference>
<name>A2DZL5_TRIV3</name>
<dbReference type="SUPFAM" id="SSF47576">
    <property type="entry name" value="Calponin-homology domain, CH-domain"/>
    <property type="match status" value="1"/>
</dbReference>
<feature type="domain" description="Calponin-homology (CH)" evidence="5">
    <location>
        <begin position="262"/>
        <end position="365"/>
    </location>
</feature>
<dbReference type="Pfam" id="PF00307">
    <property type="entry name" value="CH"/>
    <property type="match status" value="4"/>
</dbReference>
<dbReference type="InterPro" id="IPR039959">
    <property type="entry name" value="Fimbrin/Plastin"/>
</dbReference>
<dbReference type="FunFam" id="1.10.418.10:FF:000010">
    <property type="entry name" value="Plastin-3 isoform 1"/>
    <property type="match status" value="1"/>
</dbReference>
<dbReference type="GO" id="GO:0005884">
    <property type="term" value="C:actin filament"/>
    <property type="evidence" value="ECO:0000318"/>
    <property type="project" value="GO_Central"/>
</dbReference>
<dbReference type="GO" id="GO:0005737">
    <property type="term" value="C:cytoplasm"/>
    <property type="evidence" value="ECO:0000318"/>
    <property type="project" value="GO_Central"/>
</dbReference>
<accession>A2DZL5</accession>
<dbReference type="GO" id="GO:0005509">
    <property type="term" value="F:calcium ion binding"/>
    <property type="evidence" value="ECO:0007669"/>
    <property type="project" value="InterPro"/>
</dbReference>
<feature type="domain" description="Calponin-homology (CH)" evidence="5">
    <location>
        <begin position="388"/>
        <end position="493"/>
    </location>
</feature>
<dbReference type="SMART" id="SM00054">
    <property type="entry name" value="EFh"/>
    <property type="match status" value="1"/>
</dbReference>
<dbReference type="Gene3D" id="1.10.418.10">
    <property type="entry name" value="Calponin-like domain"/>
    <property type="match status" value="4"/>
</dbReference>
<protein>
    <submittedName>
        <fullName evidence="7">Fimbrin, putative</fullName>
    </submittedName>
</protein>
<dbReference type="GO" id="GO:0032432">
    <property type="term" value="C:actin filament bundle"/>
    <property type="evidence" value="ECO:0000318"/>
    <property type="project" value="GO_Central"/>
</dbReference>
<dbReference type="PROSITE" id="PS50021">
    <property type="entry name" value="CH"/>
    <property type="match status" value="4"/>
</dbReference>
<dbReference type="EMBL" id="DS113275">
    <property type="protein sequence ID" value="EAY14083.1"/>
    <property type="molecule type" value="Genomic_DNA"/>
</dbReference>
<dbReference type="InParanoid" id="A2DZL5"/>
<dbReference type="PROSITE" id="PS00018">
    <property type="entry name" value="EF_HAND_1"/>
    <property type="match status" value="1"/>
</dbReference>
<evidence type="ECO:0000256" key="1">
    <source>
        <dbReference type="ARBA" id="ARBA00022723"/>
    </source>
</evidence>